<dbReference type="Gene3D" id="1.10.1420.10">
    <property type="match status" value="2"/>
</dbReference>
<keyword evidence="7" id="KW-0234">DNA repair</keyword>
<accession>A0A8H7F553</accession>
<comment type="function">
    <text evidence="8">Component of the post-replicative DNA mismatch repair system (MMR). Heterodimerizes with MSH2 to form MutS beta, which binds to DNA mismatches thereby initiating DNA repair. MSH3 provides substrate-binding and substrate specificity to the complex. When bound, the MutS beta heterodimer bends the DNA helix and shields approximately 20 base pairs. Acts mainly to repair insertion-deletion loops (IDLs) from 2 to 13 nucleotides in size, but can also repair base-base and single insertion-deletion mismatches that occur during replication. After mismatch binding, forms a ternary complex with the MutL alpha heterodimer, which is thought to be responsible for directing the downstream MMR events, including strand discrimination, excision, and resynthesis. ATP binding and hydrolysis play a pivotal role in mismatch repair functions.</text>
</comment>
<evidence type="ECO:0000256" key="12">
    <source>
        <dbReference type="SAM" id="MobiDB-lite"/>
    </source>
</evidence>
<evidence type="ECO:0000259" key="13">
    <source>
        <dbReference type="SMART" id="SM00533"/>
    </source>
</evidence>
<dbReference type="GO" id="GO:0006298">
    <property type="term" value="P:mismatch repair"/>
    <property type="evidence" value="ECO:0007669"/>
    <property type="project" value="InterPro"/>
</dbReference>
<feature type="compositionally biased region" description="Basic and acidic residues" evidence="12">
    <location>
        <begin position="178"/>
        <end position="199"/>
    </location>
</feature>
<keyword evidence="5" id="KW-0067">ATP-binding</keyword>
<dbReference type="InterPro" id="IPR007696">
    <property type="entry name" value="DNA_mismatch_repair_MutS_core"/>
</dbReference>
<feature type="compositionally biased region" description="Low complexity" evidence="12">
    <location>
        <begin position="12"/>
        <end position="21"/>
    </location>
</feature>
<dbReference type="PANTHER" id="PTHR11361:SF122">
    <property type="entry name" value="DNA MISMATCH REPAIR PROTEIN MSH3"/>
    <property type="match status" value="1"/>
</dbReference>
<evidence type="ECO:0000256" key="6">
    <source>
        <dbReference type="ARBA" id="ARBA00023125"/>
    </source>
</evidence>
<feature type="compositionally biased region" description="Polar residues" evidence="12">
    <location>
        <begin position="61"/>
        <end position="109"/>
    </location>
</feature>
<keyword evidence="6" id="KW-0238">DNA-binding</keyword>
<dbReference type="Proteomes" id="UP000629468">
    <property type="component" value="Unassembled WGS sequence"/>
</dbReference>
<organism evidence="14 15">
    <name type="scientific">Agaricus bisporus var. burnettii</name>
    <dbReference type="NCBI Taxonomy" id="192524"/>
    <lineage>
        <taxon>Eukaryota</taxon>
        <taxon>Fungi</taxon>
        <taxon>Dikarya</taxon>
        <taxon>Basidiomycota</taxon>
        <taxon>Agaricomycotina</taxon>
        <taxon>Agaricomycetes</taxon>
        <taxon>Agaricomycetidae</taxon>
        <taxon>Agaricales</taxon>
        <taxon>Agaricineae</taxon>
        <taxon>Agaricaceae</taxon>
        <taxon>Agaricus</taxon>
    </lineage>
</organism>
<protein>
    <recommendedName>
        <fullName evidence="2 11">DNA mismatch repair protein MSH3</fullName>
    </recommendedName>
    <alternativeName>
        <fullName evidence="2 11">DNA mismatch repair protein MSH3</fullName>
    </alternativeName>
    <alternativeName>
        <fullName evidence="10">MutS protein homolog 3</fullName>
    </alternativeName>
</protein>
<comment type="similarity">
    <text evidence="1">Belongs to the DNA mismatch repair MutS family. MSH3 subfamily.</text>
</comment>
<evidence type="ECO:0000313" key="14">
    <source>
        <dbReference type="EMBL" id="KAF7777542.1"/>
    </source>
</evidence>
<feature type="compositionally biased region" description="Polar residues" evidence="12">
    <location>
        <begin position="1"/>
        <end position="11"/>
    </location>
</feature>
<keyword evidence="4" id="KW-0227">DNA damage</keyword>
<dbReference type="EMBL" id="JABXXO010000005">
    <property type="protein sequence ID" value="KAF7777542.1"/>
    <property type="molecule type" value="Genomic_DNA"/>
</dbReference>
<evidence type="ECO:0000256" key="9">
    <source>
        <dbReference type="ARBA" id="ARBA00025902"/>
    </source>
</evidence>
<comment type="subunit">
    <text evidence="9">Heterodimer consisting of MSH2-MSH3 (MutS beta). Forms a ternary complex with MutL alpha (MLH1-PMS1).</text>
</comment>
<dbReference type="InterPro" id="IPR016151">
    <property type="entry name" value="DNA_mismatch_repair_MutS_N"/>
</dbReference>
<dbReference type="GO" id="GO:0005524">
    <property type="term" value="F:ATP binding"/>
    <property type="evidence" value="ECO:0007669"/>
    <property type="project" value="UniProtKB-KW"/>
</dbReference>
<dbReference type="SUPFAM" id="SSF48334">
    <property type="entry name" value="DNA repair protein MutS, domain III"/>
    <property type="match status" value="1"/>
</dbReference>
<dbReference type="InterPro" id="IPR045076">
    <property type="entry name" value="MutS"/>
</dbReference>
<keyword evidence="3" id="KW-0547">Nucleotide-binding</keyword>
<dbReference type="SUPFAM" id="SSF55271">
    <property type="entry name" value="DNA repair protein MutS, domain I"/>
    <property type="match status" value="1"/>
</dbReference>
<sequence>MAPKQNSQTILSSFFSPSPTKSSKKRERPASPIDLTSDADDNDLQVLATEEPPIKKIKVVRSSQSQPGPSTRQKTKKSGNATPYTQSTLVSQPASSHTRLSPLATSTGMADQWAFTPHSSSAPEVSSLDRDNPTEEAEKAKRHEAFKKKLLADDSLFKPPRPSESDTSHTQLAEEETESIRMRIEDKGKSIDEDSRTDPDSAFEELMSAFSHSGSAVGKRRAKQKGSAGSKSKAEGSKRTITATNRQSKKLPPKIGPSGEAYTPLELQVLKLKEDNQGTLLMIEVGYKYKFFGDDAKVAAKELGMVAYYDRNFLVASIPTERLNVHLKKLLARGYKVGVVNQVETAALKKVSDNRNAPFDRKLTCLYTAATYVDDMMAEDDSEFYSPPPFMCLIEEPKKNSPGDVDISIIIICPSTGDVVWDDFEDSLMRIELETRLVHARPTELLLPERGVSEATTKMLQYFTGDTTTDHRIRVEHIKEVLPYTDAFSAVSNQESSWQSEFTTRTHMLLAANTLINLEIYKNTTDGTTKGSLLEVLDKTQTKFGARLLKSWIGRPLVDRNALQERVDAVREIRDSDSEKLEMLRRTLKGLPDLARGLCRIQYGQCTPKELATILLAFRKIGDAFEGFETPKDVGFESHVLNDVIYSLPKLRIPIKGLIDSIRIEQAVEGKKELMWTEPDNFPGLVDAAVLLQTAEVELAEELKKLRKQLRIPSLQWASHLNDEYLVEIKRANSPPIPENWIMHSRTAKLVRYQPPSVQSKVQARARYQEMLQAESQKAYKEFLLDISNNCYVWVGLRSTVTM</sequence>
<dbReference type="GO" id="GO:0006312">
    <property type="term" value="P:mitotic recombination"/>
    <property type="evidence" value="ECO:0007669"/>
    <property type="project" value="TreeGrafter"/>
</dbReference>
<feature type="region of interest" description="Disordered" evidence="12">
    <location>
        <begin position="212"/>
        <end position="258"/>
    </location>
</feature>
<evidence type="ECO:0000256" key="5">
    <source>
        <dbReference type="ARBA" id="ARBA00022840"/>
    </source>
</evidence>
<comment type="caution">
    <text evidence="14">The sequence shown here is derived from an EMBL/GenBank/DDBJ whole genome shotgun (WGS) entry which is preliminary data.</text>
</comment>
<dbReference type="GO" id="GO:0005634">
    <property type="term" value="C:nucleus"/>
    <property type="evidence" value="ECO:0007669"/>
    <property type="project" value="TreeGrafter"/>
</dbReference>
<feature type="compositionally biased region" description="Basic and acidic residues" evidence="12">
    <location>
        <begin position="127"/>
        <end position="143"/>
    </location>
</feature>
<reference evidence="14 15" key="1">
    <citation type="journal article" name="Sci. Rep.">
        <title>Telomere-to-telomere assembled and centromere annotated genomes of the two main subspecies of the button mushroom Agaricus bisporus reveal especially polymorphic chromosome ends.</title>
        <authorList>
            <person name="Sonnenberg A.S.M."/>
            <person name="Sedaghat-Telgerd N."/>
            <person name="Lavrijssen B."/>
            <person name="Ohm R.A."/>
            <person name="Hendrickx P.M."/>
            <person name="Scholtmeijer K."/>
            <person name="Baars J.J.P."/>
            <person name="van Peer A."/>
        </authorList>
    </citation>
    <scope>NUCLEOTIDE SEQUENCE [LARGE SCALE GENOMIC DNA]</scope>
    <source>
        <strain evidence="14 15">H119_p4</strain>
    </source>
</reference>
<dbReference type="Gene3D" id="3.40.1170.10">
    <property type="entry name" value="DNA repair protein MutS, domain I"/>
    <property type="match status" value="1"/>
</dbReference>
<evidence type="ECO:0000256" key="2">
    <source>
        <dbReference type="ARBA" id="ARBA00022151"/>
    </source>
</evidence>
<feature type="domain" description="DNA mismatch repair protein MutS core" evidence="13">
    <location>
        <begin position="528"/>
        <end position="795"/>
    </location>
</feature>
<feature type="compositionally biased region" description="Basic and acidic residues" evidence="12">
    <location>
        <begin position="150"/>
        <end position="167"/>
    </location>
</feature>
<dbReference type="SMART" id="SM00533">
    <property type="entry name" value="MUTSd"/>
    <property type="match status" value="1"/>
</dbReference>
<dbReference type="Pfam" id="PF05192">
    <property type="entry name" value="MutS_III"/>
    <property type="match status" value="1"/>
</dbReference>
<dbReference type="Pfam" id="PF05190">
    <property type="entry name" value="MutS_IV"/>
    <property type="match status" value="1"/>
</dbReference>
<feature type="region of interest" description="Disordered" evidence="12">
    <location>
        <begin position="1"/>
        <end position="199"/>
    </location>
</feature>
<evidence type="ECO:0000256" key="7">
    <source>
        <dbReference type="ARBA" id="ARBA00023204"/>
    </source>
</evidence>
<dbReference type="GO" id="GO:0140664">
    <property type="term" value="F:ATP-dependent DNA damage sensor activity"/>
    <property type="evidence" value="ECO:0007669"/>
    <property type="project" value="InterPro"/>
</dbReference>
<evidence type="ECO:0000256" key="11">
    <source>
        <dbReference type="ARBA" id="ARBA00073774"/>
    </source>
</evidence>
<dbReference type="PANTHER" id="PTHR11361">
    <property type="entry name" value="DNA MISMATCH REPAIR PROTEIN MUTS FAMILY MEMBER"/>
    <property type="match status" value="1"/>
</dbReference>
<evidence type="ECO:0000256" key="4">
    <source>
        <dbReference type="ARBA" id="ARBA00022763"/>
    </source>
</evidence>
<dbReference type="InterPro" id="IPR007861">
    <property type="entry name" value="DNA_mismatch_repair_MutS_clamp"/>
</dbReference>
<dbReference type="InterPro" id="IPR036187">
    <property type="entry name" value="DNA_mismatch_repair_MutS_sf"/>
</dbReference>
<evidence type="ECO:0000256" key="8">
    <source>
        <dbReference type="ARBA" id="ARBA00025373"/>
    </source>
</evidence>
<evidence type="ECO:0000256" key="1">
    <source>
        <dbReference type="ARBA" id="ARBA00007094"/>
    </source>
</evidence>
<evidence type="ECO:0000256" key="10">
    <source>
        <dbReference type="ARBA" id="ARBA00029792"/>
    </source>
</evidence>
<dbReference type="Pfam" id="PF01624">
    <property type="entry name" value="MutS_I"/>
    <property type="match status" value="1"/>
</dbReference>
<dbReference type="AlphaFoldDB" id="A0A8H7F553"/>
<evidence type="ECO:0000313" key="15">
    <source>
        <dbReference type="Proteomes" id="UP000629468"/>
    </source>
</evidence>
<dbReference type="InterPro" id="IPR007695">
    <property type="entry name" value="DNA_mismatch_repair_MutS-lik_N"/>
</dbReference>
<gene>
    <name evidence="14" type="ORF">Agabi119p4_3614</name>
</gene>
<dbReference type="FunFam" id="3.40.1170.10:FF:000004">
    <property type="entry name" value="DNA mismatch repair protein"/>
    <property type="match status" value="1"/>
</dbReference>
<name>A0A8H7F553_AGABI</name>
<proteinExistence type="inferred from homology"/>
<dbReference type="GO" id="GO:0030983">
    <property type="term" value="F:mismatched DNA binding"/>
    <property type="evidence" value="ECO:0007669"/>
    <property type="project" value="InterPro"/>
</dbReference>
<evidence type="ECO:0000256" key="3">
    <source>
        <dbReference type="ARBA" id="ARBA00022741"/>
    </source>
</evidence>